<gene>
    <name evidence="1" type="ORF">BN000_00087</name>
</gene>
<keyword evidence="2" id="KW-1185">Reference proteome</keyword>
<dbReference type="EMBL" id="CTEC01000001">
    <property type="protein sequence ID" value="CQD02034.1"/>
    <property type="molecule type" value="Genomic_DNA"/>
</dbReference>
<name>A0A0U1CU32_9MYCO</name>
<reference evidence="2" key="1">
    <citation type="submission" date="2015-03" db="EMBL/GenBank/DDBJ databases">
        <authorList>
            <person name="Urmite Genomes"/>
        </authorList>
    </citation>
    <scope>NUCLEOTIDE SEQUENCE [LARGE SCALE GENOMIC DNA]</scope>
    <source>
        <strain evidence="2">CSUR P1344</strain>
    </source>
</reference>
<proteinExistence type="predicted"/>
<dbReference type="AlphaFoldDB" id="A0A0U1CU32"/>
<organism evidence="1 2">
    <name type="scientific">Mycobacterium europaeum</name>
    <dbReference type="NCBI Taxonomy" id="761804"/>
    <lineage>
        <taxon>Bacteria</taxon>
        <taxon>Bacillati</taxon>
        <taxon>Actinomycetota</taxon>
        <taxon>Actinomycetes</taxon>
        <taxon>Mycobacteriales</taxon>
        <taxon>Mycobacteriaceae</taxon>
        <taxon>Mycobacterium</taxon>
        <taxon>Mycobacterium simiae complex</taxon>
    </lineage>
</organism>
<dbReference type="Proteomes" id="UP000199601">
    <property type="component" value="Unassembled WGS sequence"/>
</dbReference>
<protein>
    <submittedName>
        <fullName evidence="1">Uncharacterized protein</fullName>
    </submittedName>
</protein>
<evidence type="ECO:0000313" key="2">
    <source>
        <dbReference type="Proteomes" id="UP000199601"/>
    </source>
</evidence>
<evidence type="ECO:0000313" key="1">
    <source>
        <dbReference type="EMBL" id="CQD02034.1"/>
    </source>
</evidence>
<sequence>MAGGWTGVKHASTVPHSPEYTLRAKKFTDINNGMVSRAPHPSLASHPVGRAIGTCTQLPTTDSDIALVRGYSRELKIACDELHDDPFNPNARAQLMRLILHDSKNADAAQQRLQRHQVLLGRH</sequence>
<accession>A0A0U1CU32</accession>